<feature type="transmembrane region" description="Helical" evidence="6">
    <location>
        <begin position="424"/>
        <end position="442"/>
    </location>
</feature>
<dbReference type="Proteomes" id="UP000054383">
    <property type="component" value="Unassembled WGS sequence"/>
</dbReference>
<feature type="transmembrane region" description="Helical" evidence="6">
    <location>
        <begin position="251"/>
        <end position="272"/>
    </location>
</feature>
<dbReference type="GO" id="GO:0016020">
    <property type="term" value="C:membrane"/>
    <property type="evidence" value="ECO:0007669"/>
    <property type="project" value="UniProtKB-SubCell"/>
</dbReference>
<dbReference type="AlphaFoldDB" id="A0A0U1M2X0"/>
<keyword evidence="3 6" id="KW-0812">Transmembrane</keyword>
<feature type="transmembrane region" description="Helical" evidence="6">
    <location>
        <begin position="104"/>
        <end position="122"/>
    </location>
</feature>
<evidence type="ECO:0000256" key="1">
    <source>
        <dbReference type="ARBA" id="ARBA00004141"/>
    </source>
</evidence>
<evidence type="ECO:0000313" key="8">
    <source>
        <dbReference type="Proteomes" id="UP000054383"/>
    </source>
</evidence>
<dbReference type="PANTHER" id="PTHR45649">
    <property type="entry name" value="AMINO-ACID PERMEASE BAT1"/>
    <property type="match status" value="1"/>
</dbReference>
<evidence type="ECO:0000256" key="3">
    <source>
        <dbReference type="ARBA" id="ARBA00022692"/>
    </source>
</evidence>
<keyword evidence="2" id="KW-0813">Transport</keyword>
<feature type="transmembrane region" description="Helical" evidence="6">
    <location>
        <begin position="21"/>
        <end position="44"/>
    </location>
</feature>
<feature type="transmembrane region" description="Helical" evidence="6">
    <location>
        <begin position="50"/>
        <end position="70"/>
    </location>
</feature>
<feature type="transmembrane region" description="Helical" evidence="6">
    <location>
        <begin position="353"/>
        <end position="375"/>
    </location>
</feature>
<dbReference type="PIRSF" id="PIRSF006060">
    <property type="entry name" value="AA_transporter"/>
    <property type="match status" value="1"/>
</dbReference>
<protein>
    <submittedName>
        <fullName evidence="7">Choline transport protein</fullName>
    </submittedName>
</protein>
<gene>
    <name evidence="7" type="ORF">PISL3812_06771</name>
</gene>
<accession>A0A0U1M2X0</accession>
<feature type="transmembrane region" description="Helical" evidence="6">
    <location>
        <begin position="381"/>
        <end position="403"/>
    </location>
</feature>
<feature type="transmembrane region" description="Helical" evidence="6">
    <location>
        <begin position="169"/>
        <end position="190"/>
    </location>
</feature>
<feature type="transmembrane region" description="Helical" evidence="6">
    <location>
        <begin position="454"/>
        <end position="472"/>
    </location>
</feature>
<evidence type="ECO:0000313" key="7">
    <source>
        <dbReference type="EMBL" id="CRG89732.1"/>
    </source>
</evidence>
<evidence type="ECO:0000256" key="5">
    <source>
        <dbReference type="ARBA" id="ARBA00023136"/>
    </source>
</evidence>
<dbReference type="InterPro" id="IPR002293">
    <property type="entry name" value="AA/rel_permease1"/>
</dbReference>
<dbReference type="EMBL" id="CVMT01000006">
    <property type="protein sequence ID" value="CRG89732.1"/>
    <property type="molecule type" value="Genomic_DNA"/>
</dbReference>
<organism evidence="7 8">
    <name type="scientific">Talaromyces islandicus</name>
    <name type="common">Penicillium islandicum</name>
    <dbReference type="NCBI Taxonomy" id="28573"/>
    <lineage>
        <taxon>Eukaryota</taxon>
        <taxon>Fungi</taxon>
        <taxon>Dikarya</taxon>
        <taxon>Ascomycota</taxon>
        <taxon>Pezizomycotina</taxon>
        <taxon>Eurotiomycetes</taxon>
        <taxon>Eurotiomycetidae</taxon>
        <taxon>Eurotiales</taxon>
        <taxon>Trichocomaceae</taxon>
        <taxon>Talaromyces</taxon>
        <taxon>Talaromyces sect. Islandici</taxon>
    </lineage>
</organism>
<evidence type="ECO:0000256" key="6">
    <source>
        <dbReference type="SAM" id="Phobius"/>
    </source>
</evidence>
<reference evidence="7 8" key="1">
    <citation type="submission" date="2015-04" db="EMBL/GenBank/DDBJ databases">
        <authorList>
            <person name="Syromyatnikov M.Y."/>
            <person name="Popov V.N."/>
        </authorList>
    </citation>
    <scope>NUCLEOTIDE SEQUENCE [LARGE SCALE GENOMIC DNA]</scope>
    <source>
        <strain evidence="7">WF-38-12</strain>
    </source>
</reference>
<proteinExistence type="predicted"/>
<keyword evidence="8" id="KW-1185">Reference proteome</keyword>
<dbReference type="PANTHER" id="PTHR45649:SF7">
    <property type="entry name" value="CHOLINE TRANSPORT PROTEIN"/>
    <property type="match status" value="1"/>
</dbReference>
<feature type="transmembrane region" description="Helical" evidence="6">
    <location>
        <begin position="142"/>
        <end position="162"/>
    </location>
</feature>
<dbReference type="OrthoDB" id="2417308at2759"/>
<evidence type="ECO:0000256" key="4">
    <source>
        <dbReference type="ARBA" id="ARBA00022989"/>
    </source>
</evidence>
<dbReference type="Gene3D" id="1.20.1740.10">
    <property type="entry name" value="Amino acid/polyamine transporter I"/>
    <property type="match status" value="1"/>
</dbReference>
<feature type="transmembrane region" description="Helical" evidence="6">
    <location>
        <begin position="210"/>
        <end position="231"/>
    </location>
</feature>
<keyword evidence="5 6" id="KW-0472">Membrane</keyword>
<name>A0A0U1M2X0_TALIS</name>
<keyword evidence="4 6" id="KW-1133">Transmembrane helix</keyword>
<evidence type="ECO:0000256" key="2">
    <source>
        <dbReference type="ARBA" id="ARBA00022448"/>
    </source>
</evidence>
<dbReference type="GO" id="GO:0022857">
    <property type="term" value="F:transmembrane transporter activity"/>
    <property type="evidence" value="ECO:0007669"/>
    <property type="project" value="InterPro"/>
</dbReference>
<dbReference type="OMA" id="VCMIISF"/>
<sequence length="512" mass="55525">MSQDSSLGNNNTPKLFGLWSAISLGWLTLNVFGGMSIIMFVGLSAGGVPAIIYGFIGSCVAVVCIILTFAQCAARYSTAGGAYHYACFLIPDQYRRQVAYPLGWMNYLGWIFTHAGCCSIVAKTVLGLVNLCHPDFDVTSRWKLFLVYLAWDALCWLFNIWGVRGIPTLELFGCYATALGFVGYTIALLVKAPKADPSFVFIDVNNDTGYSSNSFAILLGLFSSFATIMGLDGPAHLAEEIPEPKKSLPRVMLIVILSQFVVGVIWIIVLGFSITNLEAIINTSTGIPVLELIRQATGSNAASIVFCLLLIVNNGSSALGSAVTMSRQGYAFARDGGLFCNSKLTELSPGSHIPFLSITLPSLLVAVVGLVYLFSDTAFNAIIGAQATCMIISFGFPALILLITDGSLLPKSDQWNLGIWKRPIYMVSVGYSILVVIVSFMPQSYPVTTENMNYTILVMGAFTIGMVLAWTFEGRKLFSPPVNEEVVVASVMEGYEVEEHEERMIHVPKAQV</sequence>
<comment type="subcellular location">
    <subcellularLocation>
        <location evidence="1">Membrane</location>
        <topology evidence="1">Multi-pass membrane protein</topology>
    </subcellularLocation>
</comment>
<dbReference type="STRING" id="28573.A0A0U1M2X0"/>
<dbReference type="Pfam" id="PF13520">
    <property type="entry name" value="AA_permease_2"/>
    <property type="match status" value="1"/>
</dbReference>